<evidence type="ECO:0000313" key="1">
    <source>
        <dbReference type="EMBL" id="JAD79232.1"/>
    </source>
</evidence>
<reference evidence="1" key="1">
    <citation type="submission" date="2014-09" db="EMBL/GenBank/DDBJ databases">
        <authorList>
            <person name="Magalhaes I.L.F."/>
            <person name="Oliveira U."/>
            <person name="Santos F.R."/>
            <person name="Vidigal T.H.D.A."/>
            <person name="Brescovit A.D."/>
            <person name="Santos A.J."/>
        </authorList>
    </citation>
    <scope>NUCLEOTIDE SEQUENCE</scope>
    <source>
        <tissue evidence="1">Shoot tissue taken approximately 20 cm above the soil surface</tissue>
    </source>
</reference>
<sequence>MPANWTPLGGVRYASHRVRRESTRRYALTRQKIFGRACLRNTDDYCLYSYSYIGTLPFSSLLYSHTGWLKE</sequence>
<dbReference type="AlphaFoldDB" id="A0A0A9D655"/>
<organism evidence="1">
    <name type="scientific">Arundo donax</name>
    <name type="common">Giant reed</name>
    <name type="synonym">Donax arundinaceus</name>
    <dbReference type="NCBI Taxonomy" id="35708"/>
    <lineage>
        <taxon>Eukaryota</taxon>
        <taxon>Viridiplantae</taxon>
        <taxon>Streptophyta</taxon>
        <taxon>Embryophyta</taxon>
        <taxon>Tracheophyta</taxon>
        <taxon>Spermatophyta</taxon>
        <taxon>Magnoliopsida</taxon>
        <taxon>Liliopsida</taxon>
        <taxon>Poales</taxon>
        <taxon>Poaceae</taxon>
        <taxon>PACMAD clade</taxon>
        <taxon>Arundinoideae</taxon>
        <taxon>Arundineae</taxon>
        <taxon>Arundo</taxon>
    </lineage>
</organism>
<accession>A0A0A9D655</accession>
<proteinExistence type="predicted"/>
<reference evidence="1" key="2">
    <citation type="journal article" date="2015" name="Data Brief">
        <title>Shoot transcriptome of the giant reed, Arundo donax.</title>
        <authorList>
            <person name="Barrero R.A."/>
            <person name="Guerrero F.D."/>
            <person name="Moolhuijzen P."/>
            <person name="Goolsby J.A."/>
            <person name="Tidwell J."/>
            <person name="Bellgard S.E."/>
            <person name="Bellgard M.I."/>
        </authorList>
    </citation>
    <scope>NUCLEOTIDE SEQUENCE</scope>
    <source>
        <tissue evidence="1">Shoot tissue taken approximately 20 cm above the soil surface</tissue>
    </source>
</reference>
<dbReference type="EMBL" id="GBRH01218663">
    <property type="protein sequence ID" value="JAD79232.1"/>
    <property type="molecule type" value="Transcribed_RNA"/>
</dbReference>
<name>A0A0A9D655_ARUDO</name>
<protein>
    <submittedName>
        <fullName evidence="1">Uncharacterized protein</fullName>
    </submittedName>
</protein>